<feature type="transmembrane region" description="Helical" evidence="1">
    <location>
        <begin position="155"/>
        <end position="175"/>
    </location>
</feature>
<accession>A0A413SWT8</accession>
<evidence type="ECO:0000256" key="1">
    <source>
        <dbReference type="SAM" id="Phobius"/>
    </source>
</evidence>
<dbReference type="Proteomes" id="UP000283855">
    <property type="component" value="Unassembled WGS sequence"/>
</dbReference>
<sequence>MAIRNRFQYEVATGRMTLPVAILIALLVWGSTCREWTELVSMALCAAGTYLLIELNTTFALIHTRTTLPSALFLTLYAFCPFLHAYTPAVWLPVLFLGILFALFQSYEAFYASTPVYHAFLLLGLGSLAIPPVLYLIPLIYIAMGDLRSFSARTFFAGLVGIATPYLFLLSYHLYLGNLESACDTLLSSFRPMPIDYSILSLEQAVSGGIVLLIILICSVRSLMATYQEKVQTRIMLRTLLILEAGILLPLLLQPHLFNALFPLLIALGALPCGHLFAQTYNRFTRIFFGTALLLILMLGLFNLWMHLFSF</sequence>
<protein>
    <submittedName>
        <fullName evidence="2">Uncharacterized protein</fullName>
    </submittedName>
</protein>
<reference evidence="2 3" key="1">
    <citation type="submission" date="2018-08" db="EMBL/GenBank/DDBJ databases">
        <title>A genome reference for cultivated species of the human gut microbiota.</title>
        <authorList>
            <person name="Zou Y."/>
            <person name="Xue W."/>
            <person name="Luo G."/>
        </authorList>
    </citation>
    <scope>NUCLEOTIDE SEQUENCE [LARGE SCALE GENOMIC DNA]</scope>
    <source>
        <strain evidence="2 3">AM42-38</strain>
    </source>
</reference>
<dbReference type="EMBL" id="QSFT01000032">
    <property type="protein sequence ID" value="RHA73690.1"/>
    <property type="molecule type" value="Genomic_DNA"/>
</dbReference>
<proteinExistence type="predicted"/>
<dbReference type="AlphaFoldDB" id="A0A413SWT8"/>
<feature type="transmembrane region" description="Helical" evidence="1">
    <location>
        <begin position="74"/>
        <end position="104"/>
    </location>
</feature>
<evidence type="ECO:0000313" key="2">
    <source>
        <dbReference type="EMBL" id="RHA73690.1"/>
    </source>
</evidence>
<organism evidence="2 3">
    <name type="scientific">Phocaeicola coprophilus</name>
    <dbReference type="NCBI Taxonomy" id="387090"/>
    <lineage>
        <taxon>Bacteria</taxon>
        <taxon>Pseudomonadati</taxon>
        <taxon>Bacteroidota</taxon>
        <taxon>Bacteroidia</taxon>
        <taxon>Bacteroidales</taxon>
        <taxon>Bacteroidaceae</taxon>
        <taxon>Phocaeicola</taxon>
    </lineage>
</organism>
<feature type="transmembrane region" description="Helical" evidence="1">
    <location>
        <begin position="287"/>
        <end position="306"/>
    </location>
</feature>
<feature type="transmembrane region" description="Helical" evidence="1">
    <location>
        <begin position="116"/>
        <end position="143"/>
    </location>
</feature>
<comment type="caution">
    <text evidence="2">The sequence shown here is derived from an EMBL/GenBank/DDBJ whole genome shotgun (WGS) entry which is preliminary data.</text>
</comment>
<evidence type="ECO:0000313" key="3">
    <source>
        <dbReference type="Proteomes" id="UP000283855"/>
    </source>
</evidence>
<feature type="transmembrane region" description="Helical" evidence="1">
    <location>
        <begin position="260"/>
        <end position="278"/>
    </location>
</feature>
<keyword evidence="1" id="KW-0812">Transmembrane</keyword>
<keyword evidence="1" id="KW-0472">Membrane</keyword>
<gene>
    <name evidence="2" type="ORF">DW921_12400</name>
</gene>
<dbReference type="RefSeq" id="WP_118400834.1">
    <property type="nucleotide sequence ID" value="NZ_CABJGD010000032.1"/>
</dbReference>
<feature type="transmembrane region" description="Helical" evidence="1">
    <location>
        <begin position="12"/>
        <end position="29"/>
    </location>
</feature>
<keyword evidence="1" id="KW-1133">Transmembrane helix</keyword>
<feature type="transmembrane region" description="Helical" evidence="1">
    <location>
        <begin position="195"/>
        <end position="223"/>
    </location>
</feature>
<feature type="transmembrane region" description="Helical" evidence="1">
    <location>
        <begin position="41"/>
        <end position="62"/>
    </location>
</feature>
<feature type="transmembrane region" description="Helical" evidence="1">
    <location>
        <begin position="235"/>
        <end position="254"/>
    </location>
</feature>
<name>A0A413SWT8_9BACT</name>